<gene>
    <name evidence="1" type="ORF">DS2_17155</name>
</gene>
<dbReference type="STRING" id="1328313.DS2_17155"/>
<dbReference type="RefSeq" id="WP_035016161.1">
    <property type="nucleotide sequence ID" value="NZ_ARZY01000045.1"/>
</dbReference>
<dbReference type="SUPFAM" id="SSF81593">
    <property type="entry name" value="Nucleotidyltransferase substrate binding subunit/domain"/>
    <property type="match status" value="1"/>
</dbReference>
<organism evidence="1 2">
    <name type="scientific">Catenovulum agarivorans DS-2</name>
    <dbReference type="NCBI Taxonomy" id="1328313"/>
    <lineage>
        <taxon>Bacteria</taxon>
        <taxon>Pseudomonadati</taxon>
        <taxon>Pseudomonadota</taxon>
        <taxon>Gammaproteobacteria</taxon>
        <taxon>Alteromonadales</taxon>
        <taxon>Alteromonadaceae</taxon>
        <taxon>Catenovulum</taxon>
    </lineage>
</organism>
<dbReference type="EMBL" id="ARZY01000045">
    <property type="protein sequence ID" value="EWH08487.1"/>
    <property type="molecule type" value="Genomic_DNA"/>
</dbReference>
<dbReference type="OrthoDB" id="13547at2"/>
<keyword evidence="2" id="KW-1185">Reference proteome</keyword>
<name>W7QHT5_9ALTE</name>
<accession>W7QHT5</accession>
<sequence length="162" mass="18974">MKIDNKRLILFKQNWNEAQRNQAKLNSSLTRLAATFPLQANFLQHSSEQKIESIDAFRVRFADLQDCIGNKLFKGVLLLEEEQPTSTLDTLHKMEKRQILPDVELWREIRHARNAFAHDYPESDQEKADTLNYAFDLAPELEKILNNVQVYCQQQLEINLCD</sequence>
<dbReference type="Gene3D" id="1.20.120.330">
    <property type="entry name" value="Nucleotidyltransferases domain 2"/>
    <property type="match status" value="1"/>
</dbReference>
<dbReference type="eggNOG" id="ENOG5032Z4K">
    <property type="taxonomic scope" value="Bacteria"/>
</dbReference>
<reference evidence="1 2" key="1">
    <citation type="journal article" date="2014" name="Genome Announc.">
        <title>Draft Genome Sequence of the Agar-Degrading Bacterium Catenovulum sp. Strain DS-2, Isolated from Intestines of Haliotis diversicolor.</title>
        <authorList>
            <person name="Shan D."/>
            <person name="Li X."/>
            <person name="Gu Z."/>
            <person name="Wei G."/>
            <person name="Gao Z."/>
            <person name="Shao Z."/>
        </authorList>
    </citation>
    <scope>NUCLEOTIDE SEQUENCE [LARGE SCALE GENOMIC DNA]</scope>
    <source>
        <strain evidence="1 2">DS-2</strain>
    </source>
</reference>
<protein>
    <submittedName>
        <fullName evidence="1">Uncharacterized protein</fullName>
    </submittedName>
</protein>
<proteinExistence type="predicted"/>
<dbReference type="AlphaFoldDB" id="W7QHT5"/>
<evidence type="ECO:0000313" key="2">
    <source>
        <dbReference type="Proteomes" id="UP000019276"/>
    </source>
</evidence>
<evidence type="ECO:0000313" key="1">
    <source>
        <dbReference type="EMBL" id="EWH08487.1"/>
    </source>
</evidence>
<dbReference type="Proteomes" id="UP000019276">
    <property type="component" value="Unassembled WGS sequence"/>
</dbReference>
<comment type="caution">
    <text evidence="1">The sequence shown here is derived from an EMBL/GenBank/DDBJ whole genome shotgun (WGS) entry which is preliminary data.</text>
</comment>